<dbReference type="PROSITE" id="PS50106">
    <property type="entry name" value="PDZ"/>
    <property type="match status" value="1"/>
</dbReference>
<dbReference type="SUPFAM" id="SSF50494">
    <property type="entry name" value="Trypsin-like serine proteases"/>
    <property type="match status" value="1"/>
</dbReference>
<keyword evidence="4" id="KW-0720">Serine protease</keyword>
<keyword evidence="3" id="KW-0378">Hydrolase</keyword>
<dbReference type="PRINTS" id="PR00834">
    <property type="entry name" value="PROTEASES2C"/>
</dbReference>
<name>A0A523YP13_UNCAE</name>
<keyword evidence="5" id="KW-0812">Transmembrane</keyword>
<dbReference type="AlphaFoldDB" id="A0A523YP13"/>
<dbReference type="PANTHER" id="PTHR22939:SF129">
    <property type="entry name" value="SERINE PROTEASE HTRA2, MITOCHONDRIAL"/>
    <property type="match status" value="1"/>
</dbReference>
<keyword evidence="2" id="KW-0645">Protease</keyword>
<keyword evidence="5" id="KW-0472">Membrane</keyword>
<dbReference type="FunFam" id="2.40.10.10:FF:000001">
    <property type="entry name" value="Periplasmic serine protease DegS"/>
    <property type="match status" value="1"/>
</dbReference>
<dbReference type="EMBL" id="SOIJ01000128">
    <property type="protein sequence ID" value="TET93263.1"/>
    <property type="molecule type" value="Genomic_DNA"/>
</dbReference>
<sequence length="357" mass="38685">MKDGRIKLKRQSYLFAGVLILIVAVFVIINLSIKASLQAKNPPENQKEAVSFLQNTVIEASSKVAPAVVNITTVRIGADFFFNPVPQRGLGSGVIFDQKNGYILTNEHVIHQVKEIKVLLPDGRESEGKLIGSDPTMDLAVVKIKGENLPVAKLGDSDEVKVGEFCIAIGNPFGLQNTVTFGIVSALNRPIRPDLEDLIQTDAAINPGNSGGPLINFKGEVIGINTAIIPYAQGIGFAIPINAAKEIIDELIKHGKVIRPWLGISYLPITPQVVSRFNLPVKSGLYVASVISGSPADKVGLRAKDIIRKFDGQEVKTSRDLKAFISKKKVGDEVSLTILRNKETKIIRVTLGERPTE</sequence>
<dbReference type="Pfam" id="PF13365">
    <property type="entry name" value="Trypsin_2"/>
    <property type="match status" value="1"/>
</dbReference>
<feature type="transmembrane region" description="Helical" evidence="5">
    <location>
        <begin position="12"/>
        <end position="33"/>
    </location>
</feature>
<dbReference type="InterPro" id="IPR001478">
    <property type="entry name" value="PDZ"/>
</dbReference>
<feature type="domain" description="PDZ" evidence="6">
    <location>
        <begin position="251"/>
        <end position="342"/>
    </location>
</feature>
<dbReference type="InterPro" id="IPR001940">
    <property type="entry name" value="Peptidase_S1C"/>
</dbReference>
<evidence type="ECO:0000256" key="5">
    <source>
        <dbReference type="SAM" id="Phobius"/>
    </source>
</evidence>
<evidence type="ECO:0000256" key="2">
    <source>
        <dbReference type="ARBA" id="ARBA00022670"/>
    </source>
</evidence>
<proteinExistence type="inferred from homology"/>
<dbReference type="InterPro" id="IPR036034">
    <property type="entry name" value="PDZ_sf"/>
</dbReference>
<dbReference type="PANTHER" id="PTHR22939">
    <property type="entry name" value="SERINE PROTEASE FAMILY S1C HTRA-RELATED"/>
    <property type="match status" value="1"/>
</dbReference>
<gene>
    <name evidence="7" type="ORF">E3J33_02240</name>
</gene>
<dbReference type="Proteomes" id="UP000316925">
    <property type="component" value="Unassembled WGS sequence"/>
</dbReference>
<keyword evidence="5" id="KW-1133">Transmembrane helix</keyword>
<comment type="caution">
    <text evidence="7">The sequence shown here is derived from an EMBL/GenBank/DDBJ whole genome shotgun (WGS) entry which is preliminary data.</text>
</comment>
<dbReference type="SMART" id="SM00228">
    <property type="entry name" value="PDZ"/>
    <property type="match status" value="1"/>
</dbReference>
<reference evidence="7 8" key="1">
    <citation type="submission" date="2019-03" db="EMBL/GenBank/DDBJ databases">
        <title>Metabolic potential of uncultured bacteria and archaea associated with petroleum seepage in deep-sea sediments.</title>
        <authorList>
            <person name="Dong X."/>
            <person name="Hubert C."/>
        </authorList>
    </citation>
    <scope>NUCLEOTIDE SEQUENCE [LARGE SCALE GENOMIC DNA]</scope>
    <source>
        <strain evidence="7">E29_bin28</strain>
    </source>
</reference>
<evidence type="ECO:0000256" key="3">
    <source>
        <dbReference type="ARBA" id="ARBA00022801"/>
    </source>
</evidence>
<evidence type="ECO:0000313" key="7">
    <source>
        <dbReference type="EMBL" id="TET93263.1"/>
    </source>
</evidence>
<dbReference type="InterPro" id="IPR009003">
    <property type="entry name" value="Peptidase_S1_PA"/>
</dbReference>
<dbReference type="SUPFAM" id="SSF50156">
    <property type="entry name" value="PDZ domain-like"/>
    <property type="match status" value="1"/>
</dbReference>
<evidence type="ECO:0000313" key="8">
    <source>
        <dbReference type="Proteomes" id="UP000316925"/>
    </source>
</evidence>
<accession>A0A523YP13</accession>
<dbReference type="Gene3D" id="2.40.10.120">
    <property type="match status" value="1"/>
</dbReference>
<dbReference type="Pfam" id="PF13180">
    <property type="entry name" value="PDZ_2"/>
    <property type="match status" value="1"/>
</dbReference>
<dbReference type="GO" id="GO:0004252">
    <property type="term" value="F:serine-type endopeptidase activity"/>
    <property type="evidence" value="ECO:0007669"/>
    <property type="project" value="InterPro"/>
</dbReference>
<organism evidence="7 8">
    <name type="scientific">Aerophobetes bacterium</name>
    <dbReference type="NCBI Taxonomy" id="2030807"/>
    <lineage>
        <taxon>Bacteria</taxon>
        <taxon>Candidatus Aerophobota</taxon>
    </lineage>
</organism>
<protein>
    <submittedName>
        <fullName evidence="7">PDZ domain-containing protein</fullName>
    </submittedName>
</protein>
<dbReference type="CDD" id="cd06779">
    <property type="entry name" value="cpPDZ_Deg_HtrA-like"/>
    <property type="match status" value="1"/>
</dbReference>
<evidence type="ECO:0000259" key="6">
    <source>
        <dbReference type="PROSITE" id="PS50106"/>
    </source>
</evidence>
<evidence type="ECO:0000256" key="4">
    <source>
        <dbReference type="ARBA" id="ARBA00022825"/>
    </source>
</evidence>
<comment type="similarity">
    <text evidence="1">Belongs to the peptidase S1C family.</text>
</comment>
<dbReference type="GO" id="GO:0006508">
    <property type="term" value="P:proteolysis"/>
    <property type="evidence" value="ECO:0007669"/>
    <property type="project" value="UniProtKB-KW"/>
</dbReference>
<evidence type="ECO:0000256" key="1">
    <source>
        <dbReference type="ARBA" id="ARBA00010541"/>
    </source>
</evidence>
<dbReference type="Gene3D" id="2.30.42.10">
    <property type="match status" value="1"/>
</dbReference>